<dbReference type="InterPro" id="IPR029057">
    <property type="entry name" value="PRTase-like"/>
</dbReference>
<dbReference type="GO" id="GO:0002189">
    <property type="term" value="C:ribose phosphate diphosphokinase complex"/>
    <property type="evidence" value="ECO:0007669"/>
    <property type="project" value="TreeGrafter"/>
</dbReference>
<dbReference type="GO" id="GO:0005524">
    <property type="term" value="F:ATP binding"/>
    <property type="evidence" value="ECO:0007669"/>
    <property type="project" value="UniProtKB-KW"/>
</dbReference>
<keyword evidence="8" id="KW-0460">Magnesium</keyword>
<dbReference type="InterPro" id="IPR000836">
    <property type="entry name" value="PRTase_dom"/>
</dbReference>
<dbReference type="GO" id="GO:0000287">
    <property type="term" value="F:magnesium ion binding"/>
    <property type="evidence" value="ECO:0007669"/>
    <property type="project" value="InterPro"/>
</dbReference>
<dbReference type="NCBIfam" id="TIGR01251">
    <property type="entry name" value="ribP_PPkin"/>
    <property type="match status" value="1"/>
</dbReference>
<accession>A0A6J7I8B0</accession>
<evidence type="ECO:0000256" key="1">
    <source>
        <dbReference type="ARBA" id="ARBA00013247"/>
    </source>
</evidence>
<evidence type="ECO:0000256" key="5">
    <source>
        <dbReference type="ARBA" id="ARBA00022741"/>
    </source>
</evidence>
<evidence type="ECO:0000256" key="6">
    <source>
        <dbReference type="ARBA" id="ARBA00022777"/>
    </source>
</evidence>
<evidence type="ECO:0000256" key="7">
    <source>
        <dbReference type="ARBA" id="ARBA00022840"/>
    </source>
</evidence>
<dbReference type="EMBL" id="CAFBMK010000137">
    <property type="protein sequence ID" value="CAB4926824.1"/>
    <property type="molecule type" value="Genomic_DNA"/>
</dbReference>
<dbReference type="PANTHER" id="PTHR10210:SF41">
    <property type="entry name" value="RIBOSE-PHOSPHATE PYROPHOSPHOKINASE 1, CHLOROPLASTIC"/>
    <property type="match status" value="1"/>
</dbReference>
<reference evidence="10" key="1">
    <citation type="submission" date="2020-05" db="EMBL/GenBank/DDBJ databases">
        <authorList>
            <person name="Chiriac C."/>
            <person name="Salcher M."/>
            <person name="Ghai R."/>
            <person name="Kavagutti S V."/>
        </authorList>
    </citation>
    <scope>NUCLEOTIDE SEQUENCE</scope>
</reference>
<dbReference type="PANTHER" id="PTHR10210">
    <property type="entry name" value="RIBOSE-PHOSPHATE DIPHOSPHOKINASE FAMILY MEMBER"/>
    <property type="match status" value="1"/>
</dbReference>
<organism evidence="10">
    <name type="scientific">freshwater metagenome</name>
    <dbReference type="NCBI Taxonomy" id="449393"/>
    <lineage>
        <taxon>unclassified sequences</taxon>
        <taxon>metagenomes</taxon>
        <taxon>ecological metagenomes</taxon>
    </lineage>
</organism>
<evidence type="ECO:0000256" key="3">
    <source>
        <dbReference type="ARBA" id="ARBA00022723"/>
    </source>
</evidence>
<dbReference type="GO" id="GO:0006015">
    <property type="term" value="P:5-phosphoribose 1-diphosphate biosynthetic process"/>
    <property type="evidence" value="ECO:0007669"/>
    <property type="project" value="TreeGrafter"/>
</dbReference>
<dbReference type="EC" id="2.7.6.1" evidence="1"/>
<dbReference type="GO" id="GO:0004749">
    <property type="term" value="F:ribose phosphate diphosphokinase activity"/>
    <property type="evidence" value="ECO:0007669"/>
    <property type="project" value="UniProtKB-EC"/>
</dbReference>
<proteinExistence type="predicted"/>
<comment type="catalytic activity">
    <reaction evidence="9">
        <text>D-ribose 5-phosphate + ATP = 5-phospho-alpha-D-ribose 1-diphosphate + AMP + H(+)</text>
        <dbReference type="Rhea" id="RHEA:15609"/>
        <dbReference type="ChEBI" id="CHEBI:15378"/>
        <dbReference type="ChEBI" id="CHEBI:30616"/>
        <dbReference type="ChEBI" id="CHEBI:58017"/>
        <dbReference type="ChEBI" id="CHEBI:78346"/>
        <dbReference type="ChEBI" id="CHEBI:456215"/>
        <dbReference type="EC" id="2.7.6.1"/>
    </reaction>
</comment>
<keyword evidence="3" id="KW-0479">Metal-binding</keyword>
<keyword evidence="5" id="KW-0547">Nucleotide-binding</keyword>
<keyword evidence="6" id="KW-0418">Kinase</keyword>
<gene>
    <name evidence="10" type="ORF">UFOPK3564_02149</name>
</gene>
<keyword evidence="4" id="KW-0545">Nucleotide biosynthesis</keyword>
<dbReference type="GO" id="GO:0005737">
    <property type="term" value="C:cytoplasm"/>
    <property type="evidence" value="ECO:0007669"/>
    <property type="project" value="TreeGrafter"/>
</dbReference>
<keyword evidence="2" id="KW-0808">Transferase</keyword>
<evidence type="ECO:0000256" key="8">
    <source>
        <dbReference type="ARBA" id="ARBA00022842"/>
    </source>
</evidence>
<dbReference type="GO" id="GO:0016301">
    <property type="term" value="F:kinase activity"/>
    <property type="evidence" value="ECO:0007669"/>
    <property type="project" value="UniProtKB-KW"/>
</dbReference>
<dbReference type="GO" id="GO:0006164">
    <property type="term" value="P:purine nucleotide biosynthetic process"/>
    <property type="evidence" value="ECO:0007669"/>
    <property type="project" value="TreeGrafter"/>
</dbReference>
<dbReference type="Pfam" id="PF14572">
    <property type="entry name" value="Pribosyl_synth"/>
    <property type="match status" value="1"/>
</dbReference>
<dbReference type="CDD" id="cd06223">
    <property type="entry name" value="PRTases_typeI"/>
    <property type="match status" value="1"/>
</dbReference>
<evidence type="ECO:0000313" key="10">
    <source>
        <dbReference type="EMBL" id="CAB4926824.1"/>
    </source>
</evidence>
<evidence type="ECO:0000256" key="2">
    <source>
        <dbReference type="ARBA" id="ARBA00022679"/>
    </source>
</evidence>
<dbReference type="Gene3D" id="3.40.50.2020">
    <property type="match status" value="2"/>
</dbReference>
<protein>
    <recommendedName>
        <fullName evidence="1">ribose-phosphate diphosphokinase</fullName>
        <ecNumber evidence="1">2.7.6.1</ecNumber>
    </recommendedName>
</protein>
<evidence type="ECO:0000256" key="9">
    <source>
        <dbReference type="ARBA" id="ARBA00049535"/>
    </source>
</evidence>
<name>A0A6J7I8B0_9ZZZZ</name>
<dbReference type="FunFam" id="3.40.50.2020:FF:000002">
    <property type="entry name" value="Ribose-phosphate pyrophosphokinase"/>
    <property type="match status" value="1"/>
</dbReference>
<sequence length="168" mass="17916">MLTQYFVDLQLDDELVVVAPDAGRVKLNKKFATRMNADLAILDKERPQQQVAEIGHVIGDVKGKTAIIVDDMIDTAGTLRAAGEAVKAAGASRVYAAATHGVFSGKAYENLAAAPFEQIVVTDTIPLRAGAPDNVHVVSCAALLTDSIRSIFTDDSVSEVFQGENQLF</sequence>
<dbReference type="InterPro" id="IPR005946">
    <property type="entry name" value="Rib-P_diPkinase"/>
</dbReference>
<evidence type="ECO:0000256" key="4">
    <source>
        <dbReference type="ARBA" id="ARBA00022727"/>
    </source>
</evidence>
<dbReference type="AlphaFoldDB" id="A0A6J7I8B0"/>
<keyword evidence="7" id="KW-0067">ATP-binding</keyword>
<dbReference type="SUPFAM" id="SSF53271">
    <property type="entry name" value="PRTase-like"/>
    <property type="match status" value="1"/>
</dbReference>